<proteinExistence type="predicted"/>
<gene>
    <name evidence="2" type="ORF">Fot_03567</name>
</gene>
<comment type="caution">
    <text evidence="2">The sequence shown here is derived from an EMBL/GenBank/DDBJ whole genome shotgun (WGS) entry which is preliminary data.</text>
</comment>
<organism evidence="2 3">
    <name type="scientific">Forsythia ovata</name>
    <dbReference type="NCBI Taxonomy" id="205694"/>
    <lineage>
        <taxon>Eukaryota</taxon>
        <taxon>Viridiplantae</taxon>
        <taxon>Streptophyta</taxon>
        <taxon>Embryophyta</taxon>
        <taxon>Tracheophyta</taxon>
        <taxon>Spermatophyta</taxon>
        <taxon>Magnoliopsida</taxon>
        <taxon>eudicotyledons</taxon>
        <taxon>Gunneridae</taxon>
        <taxon>Pentapetalae</taxon>
        <taxon>asterids</taxon>
        <taxon>lamiids</taxon>
        <taxon>Lamiales</taxon>
        <taxon>Oleaceae</taxon>
        <taxon>Forsythieae</taxon>
        <taxon>Forsythia</taxon>
    </lineage>
</organism>
<keyword evidence="3" id="KW-1185">Reference proteome</keyword>
<evidence type="ECO:0000259" key="1">
    <source>
        <dbReference type="Pfam" id="PF17766"/>
    </source>
</evidence>
<dbReference type="Gene3D" id="2.60.40.2310">
    <property type="match status" value="1"/>
</dbReference>
<evidence type="ECO:0000313" key="3">
    <source>
        <dbReference type="Proteomes" id="UP001604277"/>
    </source>
</evidence>
<dbReference type="InterPro" id="IPR041469">
    <property type="entry name" value="Subtilisin-like_FN3"/>
</dbReference>
<dbReference type="Pfam" id="PF17766">
    <property type="entry name" value="fn3_6"/>
    <property type="match status" value="1"/>
</dbReference>
<dbReference type="Proteomes" id="UP001604277">
    <property type="component" value="Unassembled WGS sequence"/>
</dbReference>
<dbReference type="EMBL" id="JBFOLJ010000001">
    <property type="protein sequence ID" value="KAL2558828.1"/>
    <property type="molecule type" value="Genomic_DNA"/>
</dbReference>
<dbReference type="AlphaFoldDB" id="A0ABD1XD68"/>
<sequence length="134" mass="14878">MGHNEISIKQLAGKNSLYHGGGASGSILDINFPSITIPNLKGSVTQKRTVTNVENPNSKYEVINDPPQSTVAEVKPMYLPFNPKVRMMSYTVTISISHKITTEYYFGSLTWVDGMHSVRIPKTVKTEFPNVFSD</sequence>
<feature type="domain" description="Subtilisin-like protease fibronectin type-III" evidence="1">
    <location>
        <begin position="29"/>
        <end position="122"/>
    </location>
</feature>
<protein>
    <submittedName>
        <fullName evidence="2">Subtilase family protein</fullName>
    </submittedName>
</protein>
<evidence type="ECO:0000313" key="2">
    <source>
        <dbReference type="EMBL" id="KAL2558828.1"/>
    </source>
</evidence>
<reference evidence="3" key="1">
    <citation type="submission" date="2024-07" db="EMBL/GenBank/DDBJ databases">
        <title>Two chromosome-level genome assemblies of Korean endemic species Abeliophyllum distichum and Forsythia ovata (Oleaceae).</title>
        <authorList>
            <person name="Jang H."/>
        </authorList>
    </citation>
    <scope>NUCLEOTIDE SEQUENCE [LARGE SCALE GENOMIC DNA]</scope>
</reference>
<name>A0ABD1XD68_9LAMI</name>
<accession>A0ABD1XD68</accession>